<feature type="region of interest" description="Disordered" evidence="4">
    <location>
        <begin position="135"/>
        <end position="154"/>
    </location>
</feature>
<keyword evidence="1" id="KW-0304">Gas vesicle</keyword>
<dbReference type="Pfam" id="PF06386">
    <property type="entry name" value="GvpL_GvpF"/>
    <property type="match status" value="1"/>
</dbReference>
<comment type="similarity">
    <text evidence="3">Belongs to the gas vesicle GvpF/GvpL family.</text>
</comment>
<evidence type="ECO:0000256" key="3">
    <source>
        <dbReference type="ARBA" id="ARBA00035643"/>
    </source>
</evidence>
<comment type="subcellular location">
    <subcellularLocation>
        <location evidence="2">Gas vesicle</location>
    </subcellularLocation>
</comment>
<keyword evidence="6" id="KW-1185">Reference proteome</keyword>
<sequence>MASEAGTYLYAVATDLDKPAPTDLTGVSGGAVRVISHSGLVAYVSTVSLDEFGEEPLRTSMEDLDWLSRTARTHHQVVETVAVSAPTAPVRLITVYSGDEQVEDLLRRRREDFSEVLARIAGRWEWGVKVYAEAVGPPSSPETAPGGGEETNPGTAYLKRRQASLRDREKDRRHAVAAADEIHETLSAYAVAARRHRTQDPQLSGRQEWMVLNGAYLIDGDNGEEFTRILDGLRKPGIQAELTGPWVPYSFTVTADAAGGPDGSG</sequence>
<dbReference type="GO" id="GO:0031411">
    <property type="term" value="C:gas vesicle"/>
    <property type="evidence" value="ECO:0007669"/>
    <property type="project" value="UniProtKB-SubCell"/>
</dbReference>
<evidence type="ECO:0000256" key="2">
    <source>
        <dbReference type="ARBA" id="ARBA00035108"/>
    </source>
</evidence>
<proteinExistence type="inferred from homology"/>
<dbReference type="RefSeq" id="WP_204025991.1">
    <property type="nucleotide sequence ID" value="NZ_BOOW01000019.1"/>
</dbReference>
<protein>
    <submittedName>
        <fullName evidence="5">Gas vesicle protein</fullName>
    </submittedName>
</protein>
<organism evidence="5 6">
    <name type="scientific">Sinosporangium siamense</name>
    <dbReference type="NCBI Taxonomy" id="1367973"/>
    <lineage>
        <taxon>Bacteria</taxon>
        <taxon>Bacillati</taxon>
        <taxon>Actinomycetota</taxon>
        <taxon>Actinomycetes</taxon>
        <taxon>Streptosporangiales</taxon>
        <taxon>Streptosporangiaceae</taxon>
        <taxon>Sinosporangium</taxon>
    </lineage>
</organism>
<gene>
    <name evidence="5" type="ORF">Ssi02_30920</name>
</gene>
<dbReference type="InterPro" id="IPR009430">
    <property type="entry name" value="GvpL/GvpF"/>
</dbReference>
<reference evidence="5" key="1">
    <citation type="submission" date="2021-01" db="EMBL/GenBank/DDBJ databases">
        <title>Whole genome shotgun sequence of Sinosporangium siamense NBRC 109515.</title>
        <authorList>
            <person name="Komaki H."/>
            <person name="Tamura T."/>
        </authorList>
    </citation>
    <scope>NUCLEOTIDE SEQUENCE</scope>
    <source>
        <strain evidence="5">NBRC 109515</strain>
    </source>
</reference>
<evidence type="ECO:0000313" key="5">
    <source>
        <dbReference type="EMBL" id="GII92861.1"/>
    </source>
</evidence>
<dbReference type="PANTHER" id="PTHR36852:SF1">
    <property type="entry name" value="PROTEIN GVPL 2"/>
    <property type="match status" value="1"/>
</dbReference>
<dbReference type="Proteomes" id="UP000606172">
    <property type="component" value="Unassembled WGS sequence"/>
</dbReference>
<evidence type="ECO:0000313" key="6">
    <source>
        <dbReference type="Proteomes" id="UP000606172"/>
    </source>
</evidence>
<dbReference type="PANTHER" id="PTHR36852">
    <property type="entry name" value="PROTEIN GVPL 2"/>
    <property type="match status" value="1"/>
</dbReference>
<dbReference type="GO" id="GO:0031412">
    <property type="term" value="P:gas vesicle organization"/>
    <property type="evidence" value="ECO:0007669"/>
    <property type="project" value="InterPro"/>
</dbReference>
<name>A0A919RIZ4_9ACTN</name>
<dbReference type="EMBL" id="BOOW01000019">
    <property type="protein sequence ID" value="GII92861.1"/>
    <property type="molecule type" value="Genomic_DNA"/>
</dbReference>
<accession>A0A919RIZ4</accession>
<comment type="caution">
    <text evidence="5">The sequence shown here is derived from an EMBL/GenBank/DDBJ whole genome shotgun (WGS) entry which is preliminary data.</text>
</comment>
<evidence type="ECO:0000256" key="4">
    <source>
        <dbReference type="SAM" id="MobiDB-lite"/>
    </source>
</evidence>
<dbReference type="AlphaFoldDB" id="A0A919RIZ4"/>
<evidence type="ECO:0000256" key="1">
    <source>
        <dbReference type="ARBA" id="ARBA00022987"/>
    </source>
</evidence>